<feature type="region of interest" description="Disordered" evidence="1">
    <location>
        <begin position="129"/>
        <end position="293"/>
    </location>
</feature>
<feature type="compositionally biased region" description="Polar residues" evidence="1">
    <location>
        <begin position="281"/>
        <end position="291"/>
    </location>
</feature>
<comment type="caution">
    <text evidence="3">The sequence shown here is derived from an EMBL/GenBank/DDBJ whole genome shotgun (WGS) entry which is preliminary data.</text>
</comment>
<evidence type="ECO:0000313" key="4">
    <source>
        <dbReference type="Proteomes" id="UP001314205"/>
    </source>
</evidence>
<feature type="compositionally biased region" description="Polar residues" evidence="1">
    <location>
        <begin position="173"/>
        <end position="191"/>
    </location>
</feature>
<organism evidence="3 4">
    <name type="scientific">Parnassius mnemosyne</name>
    <name type="common">clouded apollo</name>
    <dbReference type="NCBI Taxonomy" id="213953"/>
    <lineage>
        <taxon>Eukaryota</taxon>
        <taxon>Metazoa</taxon>
        <taxon>Ecdysozoa</taxon>
        <taxon>Arthropoda</taxon>
        <taxon>Hexapoda</taxon>
        <taxon>Insecta</taxon>
        <taxon>Pterygota</taxon>
        <taxon>Neoptera</taxon>
        <taxon>Endopterygota</taxon>
        <taxon>Lepidoptera</taxon>
        <taxon>Glossata</taxon>
        <taxon>Ditrysia</taxon>
        <taxon>Papilionoidea</taxon>
        <taxon>Papilionidae</taxon>
        <taxon>Parnassiinae</taxon>
        <taxon>Parnassini</taxon>
        <taxon>Parnassius</taxon>
        <taxon>Driopa</taxon>
    </lineage>
</organism>
<evidence type="ECO:0000256" key="1">
    <source>
        <dbReference type="SAM" id="MobiDB-lite"/>
    </source>
</evidence>
<feature type="compositionally biased region" description="Basic and acidic residues" evidence="1">
    <location>
        <begin position="258"/>
        <end position="268"/>
    </location>
</feature>
<dbReference type="AlphaFoldDB" id="A0AAV1LE73"/>
<sequence>MKYFFSYLLCTLTLFFPHRIFSGTTRINRNTNIDEFINKFLQSDKFDELANKIAEKAVEKMKNLQDFNLRKKKKAKDSLNYRVSEEKNDSVKDDIITSKLKDNMVALVSHAPSPFGNLSLKYKHFLKKKSNGSEAEQKSAKEIKPNEKTITNISNKKKKLKGEENKENRDEYMSSSIESQSLKDNSVNKNATKAEPELDKEINSDSSETEDDNNRDSSQAVASKSSLETYYKSVRLNNNTSMPVNASNDKNIGESSEDTNKTDVSRNETDDDGTSVKKSAVASNKNNTQSKRTLRKENGRIYVLESSSEYDEYREKIYDTVLL</sequence>
<feature type="compositionally biased region" description="Basic and acidic residues" evidence="1">
    <location>
        <begin position="135"/>
        <end position="147"/>
    </location>
</feature>
<feature type="compositionally biased region" description="Polar residues" evidence="1">
    <location>
        <begin position="235"/>
        <end position="254"/>
    </location>
</feature>
<feature type="chain" id="PRO_5043393337" evidence="2">
    <location>
        <begin position="23"/>
        <end position="323"/>
    </location>
</feature>
<feature type="compositionally biased region" description="Polar residues" evidence="1">
    <location>
        <begin position="216"/>
        <end position="228"/>
    </location>
</feature>
<dbReference type="EMBL" id="CAVLGL010000087">
    <property type="protein sequence ID" value="CAK1592654.1"/>
    <property type="molecule type" value="Genomic_DNA"/>
</dbReference>
<feature type="compositionally biased region" description="Basic and acidic residues" evidence="1">
    <location>
        <begin position="192"/>
        <end position="203"/>
    </location>
</feature>
<keyword evidence="4" id="KW-1185">Reference proteome</keyword>
<protein>
    <submittedName>
        <fullName evidence="3">Uncharacterized protein</fullName>
    </submittedName>
</protein>
<accession>A0AAV1LE73</accession>
<proteinExistence type="predicted"/>
<evidence type="ECO:0000313" key="3">
    <source>
        <dbReference type="EMBL" id="CAK1592654.1"/>
    </source>
</evidence>
<dbReference type="Proteomes" id="UP001314205">
    <property type="component" value="Unassembled WGS sequence"/>
</dbReference>
<feature type="signal peptide" evidence="2">
    <location>
        <begin position="1"/>
        <end position="22"/>
    </location>
</feature>
<reference evidence="3 4" key="1">
    <citation type="submission" date="2023-11" db="EMBL/GenBank/DDBJ databases">
        <authorList>
            <person name="Hedman E."/>
            <person name="Englund M."/>
            <person name="Stromberg M."/>
            <person name="Nyberg Akerstrom W."/>
            <person name="Nylinder S."/>
            <person name="Jareborg N."/>
            <person name="Kallberg Y."/>
            <person name="Kronander E."/>
        </authorList>
    </citation>
    <scope>NUCLEOTIDE SEQUENCE [LARGE SCALE GENOMIC DNA]</scope>
</reference>
<keyword evidence="2" id="KW-0732">Signal</keyword>
<feature type="compositionally biased region" description="Basic and acidic residues" evidence="1">
    <location>
        <begin position="161"/>
        <end position="172"/>
    </location>
</feature>
<evidence type="ECO:0000256" key="2">
    <source>
        <dbReference type="SAM" id="SignalP"/>
    </source>
</evidence>
<name>A0AAV1LE73_9NEOP</name>
<gene>
    <name evidence="3" type="ORF">PARMNEM_LOCUS12566</name>
</gene>